<dbReference type="InterPro" id="IPR042099">
    <property type="entry name" value="ANL_N_sf"/>
</dbReference>
<evidence type="ECO:0000256" key="3">
    <source>
        <dbReference type="ARBA" id="ARBA00022450"/>
    </source>
</evidence>
<feature type="domain" description="Ketosynthase family 3 (KS3)" evidence="10">
    <location>
        <begin position="10"/>
        <end position="435"/>
    </location>
</feature>
<dbReference type="PANTHER" id="PTHR45527:SF1">
    <property type="entry name" value="FATTY ACID SYNTHASE"/>
    <property type="match status" value="1"/>
</dbReference>
<dbReference type="PROSITE" id="PS50075">
    <property type="entry name" value="CARRIER"/>
    <property type="match status" value="3"/>
</dbReference>
<dbReference type="InterPro" id="IPR013968">
    <property type="entry name" value="PKS_KR"/>
</dbReference>
<dbReference type="SUPFAM" id="SSF53901">
    <property type="entry name" value="Thiolase-like"/>
    <property type="match status" value="1"/>
</dbReference>
<dbReference type="Pfam" id="PF00668">
    <property type="entry name" value="Condensation"/>
    <property type="match status" value="3"/>
</dbReference>
<dbReference type="PROSITE" id="PS00012">
    <property type="entry name" value="PHOSPHOPANTETHEINE"/>
    <property type="match status" value="1"/>
</dbReference>
<dbReference type="CDD" id="cd00833">
    <property type="entry name" value="PKS"/>
    <property type="match status" value="1"/>
</dbReference>
<evidence type="ECO:0000256" key="4">
    <source>
        <dbReference type="ARBA" id="ARBA00022553"/>
    </source>
</evidence>
<dbReference type="Gene3D" id="3.40.47.10">
    <property type="match status" value="1"/>
</dbReference>
<evidence type="ECO:0000256" key="5">
    <source>
        <dbReference type="ARBA" id="ARBA00022679"/>
    </source>
</evidence>
<dbReference type="InterPro" id="IPR036291">
    <property type="entry name" value="NAD(P)-bd_dom_sf"/>
</dbReference>
<gene>
    <name evidence="11" type="ORF">OIN60_19155</name>
</gene>
<name>A0ABT9FVV5_9BACL</name>
<keyword evidence="3" id="KW-0596">Phosphopantetheine</keyword>
<dbReference type="SUPFAM" id="SSF51735">
    <property type="entry name" value="NAD(P)-binding Rossmann-fold domains"/>
    <property type="match status" value="2"/>
</dbReference>
<dbReference type="InterPro" id="IPR057326">
    <property type="entry name" value="KR_dom"/>
</dbReference>
<dbReference type="InterPro" id="IPR020806">
    <property type="entry name" value="PKS_PP-bd"/>
</dbReference>
<dbReference type="InterPro" id="IPR010071">
    <property type="entry name" value="AA_adenyl_dom"/>
</dbReference>
<dbReference type="InterPro" id="IPR018201">
    <property type="entry name" value="Ketoacyl_synth_AS"/>
</dbReference>
<evidence type="ECO:0000256" key="1">
    <source>
        <dbReference type="ARBA" id="ARBA00001957"/>
    </source>
</evidence>
<dbReference type="InterPro" id="IPR000873">
    <property type="entry name" value="AMP-dep_synth/lig_dom"/>
</dbReference>
<dbReference type="EMBL" id="JAPCKK010000030">
    <property type="protein sequence ID" value="MDP4098852.1"/>
    <property type="molecule type" value="Genomic_DNA"/>
</dbReference>
<accession>A0ABT9FVV5</accession>
<keyword evidence="6" id="KW-0677">Repeat</keyword>
<dbReference type="InterPro" id="IPR023213">
    <property type="entry name" value="CAT-like_dom_sf"/>
</dbReference>
<keyword evidence="5" id="KW-0808">Transferase</keyword>
<dbReference type="Gene3D" id="1.10.1200.10">
    <property type="entry name" value="ACP-like"/>
    <property type="match status" value="3"/>
</dbReference>
<dbReference type="SMART" id="SM00822">
    <property type="entry name" value="PKS_KR"/>
    <property type="match status" value="1"/>
</dbReference>
<feature type="domain" description="Carrier" evidence="9">
    <location>
        <begin position="3243"/>
        <end position="3318"/>
    </location>
</feature>
<dbReference type="CDD" id="cd08953">
    <property type="entry name" value="KR_2_SDR_x"/>
    <property type="match status" value="1"/>
</dbReference>
<dbReference type="InterPro" id="IPR025110">
    <property type="entry name" value="AMP-bd_C"/>
</dbReference>
<dbReference type="SUPFAM" id="SSF52777">
    <property type="entry name" value="CoA-dependent acyltransferases"/>
    <property type="match status" value="6"/>
</dbReference>
<evidence type="ECO:0000256" key="6">
    <source>
        <dbReference type="ARBA" id="ARBA00022737"/>
    </source>
</evidence>
<comment type="similarity">
    <text evidence="2">Belongs to the ATP-dependent AMP-binding enzyme family.</text>
</comment>
<dbReference type="Gene3D" id="3.30.559.30">
    <property type="entry name" value="Nonribosomal peptide synthetase, condensation domain"/>
    <property type="match status" value="3"/>
</dbReference>
<dbReference type="InterPro" id="IPR009081">
    <property type="entry name" value="PP-bd_ACP"/>
</dbReference>
<dbReference type="Gene3D" id="3.40.50.720">
    <property type="entry name" value="NAD(P)-binding Rossmann-like Domain"/>
    <property type="match status" value="1"/>
</dbReference>
<dbReference type="InterPro" id="IPR020845">
    <property type="entry name" value="AMP-binding_CS"/>
</dbReference>
<dbReference type="CDD" id="cd05930">
    <property type="entry name" value="A_NRPS"/>
    <property type="match status" value="1"/>
</dbReference>
<dbReference type="InterPro" id="IPR014030">
    <property type="entry name" value="Ketoacyl_synth_N"/>
</dbReference>
<dbReference type="SMART" id="SM00825">
    <property type="entry name" value="PKS_KS"/>
    <property type="match status" value="1"/>
</dbReference>
<dbReference type="Pfam" id="PF00550">
    <property type="entry name" value="PP-binding"/>
    <property type="match status" value="3"/>
</dbReference>
<dbReference type="PROSITE" id="PS00455">
    <property type="entry name" value="AMP_BINDING"/>
    <property type="match status" value="2"/>
</dbReference>
<dbReference type="SUPFAM" id="SSF56801">
    <property type="entry name" value="Acetyl-CoA synthetase-like"/>
    <property type="match status" value="2"/>
</dbReference>
<dbReference type="Proteomes" id="UP001241848">
    <property type="component" value="Unassembled WGS sequence"/>
</dbReference>
<dbReference type="InterPro" id="IPR045851">
    <property type="entry name" value="AMP-bd_C_sf"/>
</dbReference>
<dbReference type="SMART" id="SM00823">
    <property type="entry name" value="PKS_PP"/>
    <property type="match status" value="3"/>
</dbReference>
<dbReference type="Gene3D" id="3.40.50.980">
    <property type="match status" value="2"/>
</dbReference>
<organism evidence="11 12">
    <name type="scientific">Paenibacillus zeirhizosphaerae</name>
    <dbReference type="NCBI Taxonomy" id="2987519"/>
    <lineage>
        <taxon>Bacteria</taxon>
        <taxon>Bacillati</taxon>
        <taxon>Bacillota</taxon>
        <taxon>Bacilli</taxon>
        <taxon>Bacillales</taxon>
        <taxon>Paenibacillaceae</taxon>
        <taxon>Paenibacillus</taxon>
    </lineage>
</organism>
<dbReference type="SUPFAM" id="SSF47336">
    <property type="entry name" value="ACP-like"/>
    <property type="match status" value="3"/>
</dbReference>
<dbReference type="Gene3D" id="2.30.38.10">
    <property type="entry name" value="Luciferase, Domain 3"/>
    <property type="match status" value="1"/>
</dbReference>
<dbReference type="Pfam" id="PF13193">
    <property type="entry name" value="AMP-binding_C"/>
    <property type="match status" value="2"/>
</dbReference>
<evidence type="ECO:0000313" key="12">
    <source>
        <dbReference type="Proteomes" id="UP001241848"/>
    </source>
</evidence>
<feature type="domain" description="Carrier" evidence="9">
    <location>
        <begin position="2170"/>
        <end position="2245"/>
    </location>
</feature>
<evidence type="ECO:0000256" key="2">
    <source>
        <dbReference type="ARBA" id="ARBA00006432"/>
    </source>
</evidence>
<keyword evidence="7" id="KW-0045">Antibiotic biosynthesis</keyword>
<protein>
    <submittedName>
        <fullName evidence="11">Amino acid adenylation domain-containing protein</fullName>
    </submittedName>
</protein>
<proteinExistence type="inferred from homology"/>
<dbReference type="Pfam" id="PF22621">
    <property type="entry name" value="CurL-like_PKS_C"/>
    <property type="match status" value="1"/>
</dbReference>
<dbReference type="Gene3D" id="3.40.50.12780">
    <property type="entry name" value="N-terminal domain of ligase-like"/>
    <property type="match status" value="1"/>
</dbReference>
<dbReference type="PANTHER" id="PTHR45527">
    <property type="entry name" value="NONRIBOSOMAL PEPTIDE SYNTHETASE"/>
    <property type="match status" value="1"/>
</dbReference>
<feature type="domain" description="Carrier" evidence="9">
    <location>
        <begin position="1131"/>
        <end position="1205"/>
    </location>
</feature>
<evidence type="ECO:0000256" key="7">
    <source>
        <dbReference type="ARBA" id="ARBA00023194"/>
    </source>
</evidence>
<dbReference type="Pfam" id="PF02801">
    <property type="entry name" value="Ketoacyl-synt_C"/>
    <property type="match status" value="1"/>
</dbReference>
<dbReference type="InterPro" id="IPR001242">
    <property type="entry name" value="Condensation_dom"/>
</dbReference>
<dbReference type="InterPro" id="IPR016039">
    <property type="entry name" value="Thiolase-like"/>
</dbReference>
<evidence type="ECO:0000313" key="11">
    <source>
        <dbReference type="EMBL" id="MDP4098852.1"/>
    </source>
</evidence>
<keyword evidence="8" id="KW-0511">Multifunctional enzyme</keyword>
<dbReference type="NCBIfam" id="NF003417">
    <property type="entry name" value="PRK04813.1"/>
    <property type="match status" value="2"/>
</dbReference>
<reference evidence="11 12" key="1">
    <citation type="submission" date="2022-10" db="EMBL/GenBank/DDBJ databases">
        <title>Paenibacillus description and whole genome data of maize root bacterial community.</title>
        <authorList>
            <person name="Marton D."/>
            <person name="Farkas M."/>
            <person name="Cserhati M."/>
        </authorList>
    </citation>
    <scope>NUCLEOTIDE SEQUENCE [LARGE SCALE GENOMIC DNA]</scope>
    <source>
        <strain evidence="11 12">P96</strain>
    </source>
</reference>
<evidence type="ECO:0000256" key="8">
    <source>
        <dbReference type="ARBA" id="ARBA00023268"/>
    </source>
</evidence>
<dbReference type="InterPro" id="IPR014031">
    <property type="entry name" value="Ketoacyl_synth_C"/>
</dbReference>
<dbReference type="Pfam" id="PF00109">
    <property type="entry name" value="ketoacyl-synt"/>
    <property type="match status" value="1"/>
</dbReference>
<dbReference type="InterPro" id="IPR020841">
    <property type="entry name" value="PKS_Beta-ketoAc_synthase_dom"/>
</dbReference>
<dbReference type="NCBIfam" id="TIGR01733">
    <property type="entry name" value="AA-adenyl-dom"/>
    <property type="match status" value="2"/>
</dbReference>
<dbReference type="Pfam" id="PF08659">
    <property type="entry name" value="KR"/>
    <property type="match status" value="1"/>
</dbReference>
<dbReference type="Gene3D" id="1.10.1240.100">
    <property type="match status" value="1"/>
</dbReference>
<dbReference type="PROSITE" id="PS52004">
    <property type="entry name" value="KS3_2"/>
    <property type="match status" value="1"/>
</dbReference>
<dbReference type="CDD" id="cd12117">
    <property type="entry name" value="A_NRPS_Srf_like"/>
    <property type="match status" value="1"/>
</dbReference>
<dbReference type="CDD" id="cd19531">
    <property type="entry name" value="LCL_NRPS-like"/>
    <property type="match status" value="3"/>
</dbReference>
<comment type="cofactor">
    <cofactor evidence="1">
        <name>pantetheine 4'-phosphate</name>
        <dbReference type="ChEBI" id="CHEBI:47942"/>
    </cofactor>
</comment>
<dbReference type="Gene3D" id="3.30.300.30">
    <property type="match status" value="2"/>
</dbReference>
<comment type="caution">
    <text evidence="11">The sequence shown here is derived from an EMBL/GenBank/DDBJ whole genome shotgun (WGS) entry which is preliminary data.</text>
</comment>
<keyword evidence="12" id="KW-1185">Reference proteome</keyword>
<dbReference type="Pfam" id="PF00501">
    <property type="entry name" value="AMP-binding"/>
    <property type="match status" value="2"/>
</dbReference>
<evidence type="ECO:0000259" key="10">
    <source>
        <dbReference type="PROSITE" id="PS52004"/>
    </source>
</evidence>
<dbReference type="InterPro" id="IPR036736">
    <property type="entry name" value="ACP-like_sf"/>
</dbReference>
<sequence length="3775" mass="426164">MEKENSPFTGLEIAIIGMAGRFPGAANLDQFWHNLKHGVESITYFTDKQLEDAGVSKDMLQNPNYVKAKGLLKDYDCFDASFFNYVPADAELLDPQIRLFHECAWEALEEGGYALPESDLSVGVYAGASSNLLWEATASLADLAPESKQFADSQLTDKDFLSTRVSYALNLKGPSVSIYTACSTSLVAIHMACQGLLSGECRMALAGGVTVSLPQEGGYLFQEGMILSPDGHCRAFDQEAAGTVGGSGAGVVLLKRLEDALEDGDPIHALIKGSAINNDGAGKAAFSAPSIEEQSRVIRSAMLAADVEPDSISYVEAHGTGTYIGDPVELEGLRLAFDGVMPASCAIGSVKSNIGHLDCAAGVAGFIKTVLALKQRTLPPTLHVTSPNPQFDWNTSPFYVNTQERPWTSDRGHPLRAGVSSFGIGGTNAHLILEQAPVLAENASRLNHGKSMGTQAEMLPILLPISAKTTAALKQTAHNLARYLAENPHAALEDVAHTLVRARAEWKHRAAVICHSRLEAIEQLYAFQESGTQLSAPGFIEEVRERWLAGESIRNQYPHLFPGHVLHLPTYPFEKVQYNRQLELYKQLMATGDPSARLQDSDSIVPETRLQKNTDLAKWLYVPGWSRTSRISRTLDIRTIERLKESIWVLAPDSWGISGHILNILAEHQAEVRIAAPGEAWTLPETNTKPLKILHLESINPDIHQTLDAERFQDLQRNGAYRLLEHVRNLHMVKGTVTADIIAATNGMQEVTGTERVQAAHSTLKGLALVIPQENPNIRCTLVDLDDELCAESMQAYACALLSEAVRVDPSPEPFVAYRKQYRWIANYTPAPLPARPNGQSGLRTGGIYCITGGFGKIGRALAEHLALRYGARVVLLGRTAIPDRHTWKDILAGQVYAAEQRLRSLIRWAQTLEQNGAEILLLTADAASEASLREAFSRVREYWGPIHGIIHAAGLTEGATFEAVSRLHEGQLEEQFHSKVHGVLALERAAANLKLDFCVLFSSLSAVLGGITFGAYAAANSFLDAYVYSLPVRQGRWISLGWDGWNMRGEHDTDSAADDPFLMEMDEALEILERVLLTEETGHLIVSTANLEQRRRRWVTGLRAEREQAAPVRNNMKKLPRPQLSIPYSEPENELQRKLTDFWGNFFGIEDIGIDDDFFELGGDSLKGATLIAGLQKQGLTLPLSELFQHSTIRELAKIWTGETMEEASVAHEEAELTDLYPLSPAQTRMYFMNRYYEQDTNYNIPSAVTIDGPLDKEKVERTIRALIRRHDMLRTSFEMRGDEPVQRVHPASEIRFDLEYSEAALERLEATVHELIQPFDLERAPLLRAQLIRLEEDRHLFFMDMHHIISDGVSTGIIMREFVELYDGKPLEEPTHQYKDYVRWLKGISPSVRERQQQFWLNQYRGELPALRLPVRMEPGQVGNADADKLGFILDQETSRKLLALASRHRSTMFMTLLTLYYVFLSKYTNQQDIVIGTASAGRQYEHADNIIGMFVNTLPLRNFPEGGKRFTDFLEEVKFNVLQSFDHQEYPFEELLQQLNPERNPDRQPLMETMFVFQNIDFHAESGSLTFAGYDLPSTSSKYDLMLEAKEINEGILCLFHYRVQCFDRAYVEQMSRHFQHLVQQCLANPEQELRQMRLLTPEEEVRLLQLTHPYPCESPAQTVQSRFEAMAKLYPDHIALMTENGSYTYQFLNEQANRVAHTLMPIMLHQEAIVAIVMERTEQLVSAILGTMKSGAAYLLIQPDLPKERIAYMLQDSEAVKIITTPEHAGKLSGYGPELLLMRDDDLTACTENPATTIPPERLAYVMYTSGTTGKPKAVMIENRNIARLVMPENYRLFIQGNRVLQTASIMFDAFTLELWGTLTNGGTLVMLNERIIQEAHTFSSALSDYGITDLFLTTSLFHYLVQQQPSAFATLRTVIIGGEAASAYHAELLHQACPGTVLINGYGPTENTTFSTMHIVKRGTKAPVPIGVPLYLSQAYVVHPEQLNQLQPPGVEGELCVAGEGVGRGYWKQPEMTDRKFVPNPYHPGKLMYRTGDFAKWLPDGTLQFIGRMDDQVKIRGYRIELDEIRACMLEHPDITGSAVIVLDRETGLDKEICAYYTAGQAESAQEQVRKFIAARLPRYMVPAFVIRLDVLPLTSNGKLDKRALPDPRIHLQDSADLLTEPVTPMERRLAGIFADVLEMNTIGRDCNFFDWGGHSLKAMQLVSRVQQEFNLEMRLKDLFRYPVLQELALRLEEREERAVEEQEPLPVVQFQWPQPAVHKEDYPLSSAQQRLFILEQFQDIGTSYNMPFVLRLEGELDIERVKFVYTTMLSRHAALRTSFHLTEDRGPVQRVAPLESIQAEIRLYPCELEDRQAVQDLIQQFIQPFVLDQASLVRVGIVQMQERRHLLMVDMHHLISDGVSMDVWVDEFIRLYTNDNELEPSRLQYPDYAVWQQQQLHSGIFERHKAFWQNQLAGPLPVLQMPADYTRPAVRNYAGSQYSFTLGQELTEKLRSCCREHGVTLYMLTLAAYGALLHQYTGQDDLVIGTPVAGRSHADLFRVIGMFSNTLAIRCHPEPGKTAAVFLQEVKNIALHAFEHADYPFEELVQALNVPRDTSRNPVFDTMFSLQNTPSRTLQIPGLSCEPYAFETKQSAFDLSLQIHEQKDRLELFIEYSTSLFREATIHRLMRHYCNILQIFATRPGALLSEVDMLTNEEKHLILQQFNSPGVGREQSAITVPYLVERQAVTAPNRLAVHNGEDRLTYRELMQKVDMLARHLTELEMVEGKTVAILMSNSSAMIVGLLAIQRMGAICLPIDPEYPEKRIAFMLKDADAFLLITDVQTRVPLSWTGQTLRMSGTEVVGISLSKADLCGDVSDSLFGAPGEARAWLPDRSQPEAIAYVLYTSGTTGQPKGVKISHQNLAHYVTRFNEMFHLDADDRVLHHSSTSFDTSIEEIYPALVAGGSVHIAAKDKARHVESLAALIEERSVTVISGSPVMLSELDRHLQHHRVRLFISGGDVLKKQHVSRLMQNAEVFNSYGPTETTVCAAYHRCQDSDGDMMPIGKPIPGYRIYILNRSGQLQPPGIPGELCIAGSGVAQGYLGREDLTAERFTPDPYGTGSMYRTGDLAKWDEQGNLHFLGRVDQQVKIRGYRVELQEIETALLQIPGVQEAVVLATADQDHFQRLQAFLVSDIPQHPGQTRERLLLELPEYMIPSQFIMLDRMPLTHNGKVDRRKLEQEHDHLQEVAQESRAAEPANPVESRLLHIWKEVLNVDELGVHDNFFASGGHSLRATSLAVKIRHEFRLDFNLQHVFQYQTIAETAVFLKSSLAEAHLDDILPAKQADHYPVSSAQKRMLLLNAAEEAGISYNMPMVLEVAGKLDENRCRAALAELIGRHEILRTSFHFIDGMPVQKVHNQGEAEWIEIEAAQNEVEAKIKEQIRPFRLDQPTHLRVCLIHTDEQSAVLVFDIHHIISDGVSLSILIAEFMDLYMRKELPALHVQYKDFAVWQNRMLSSPLMQQQKNYWLGQFEDEVPALELPYDYERPKLQSFSGSSISFEVGQELSEQLKQLALRTDTTLYMLLLAAYYALLYRYSGQRDIVVGCPIAGRQHERLEHMLGMFVNTLPLRMQIDGDCKFEDLLQTVRQRTLDGYAHQDYPFDDLVEQLDYRRDLSRNPLFDTVLVMQNMESPPSMIPDVQFQARDYERNSTMFDIRFEVTEGIRDLQFTMDYCTGLFKASTIRHMTRNYMQILQQIVRNTAMELDRMELEHGYTIRERQDWLESISFDF</sequence>
<evidence type="ECO:0000259" key="9">
    <source>
        <dbReference type="PROSITE" id="PS50075"/>
    </source>
</evidence>
<keyword evidence="4" id="KW-0597">Phosphoprotein</keyword>
<dbReference type="Gene3D" id="3.30.559.10">
    <property type="entry name" value="Chloramphenicol acetyltransferase-like domain"/>
    <property type="match status" value="3"/>
</dbReference>
<dbReference type="PROSITE" id="PS00606">
    <property type="entry name" value="KS3_1"/>
    <property type="match status" value="1"/>
</dbReference>
<dbReference type="InterPro" id="IPR006162">
    <property type="entry name" value="Ppantetheine_attach_site"/>
</dbReference>